<keyword evidence="2" id="KW-0808">Transferase</keyword>
<gene>
    <name evidence="2" type="ORF">SAMN02745129_4717</name>
</gene>
<dbReference type="Proteomes" id="UP000184268">
    <property type="component" value="Unassembled WGS sequence"/>
</dbReference>
<dbReference type="SUPFAM" id="SSF55729">
    <property type="entry name" value="Acyl-CoA N-acyltransferases (Nat)"/>
    <property type="match status" value="1"/>
</dbReference>
<keyword evidence="3" id="KW-1185">Reference proteome</keyword>
<dbReference type="Gene3D" id="3.40.630.30">
    <property type="match status" value="1"/>
</dbReference>
<dbReference type="GO" id="GO:0016747">
    <property type="term" value="F:acyltransferase activity, transferring groups other than amino-acyl groups"/>
    <property type="evidence" value="ECO:0007669"/>
    <property type="project" value="InterPro"/>
</dbReference>
<dbReference type="STRING" id="299255.SAMN02745129_4717"/>
<dbReference type="Pfam" id="PF13302">
    <property type="entry name" value="Acetyltransf_3"/>
    <property type="match status" value="1"/>
</dbReference>
<dbReference type="RefSeq" id="WP_067662045.1">
    <property type="nucleotide sequence ID" value="NZ_FQXG01000009.1"/>
</dbReference>
<dbReference type="InterPro" id="IPR000182">
    <property type="entry name" value="GNAT_dom"/>
</dbReference>
<dbReference type="PROSITE" id="PS51186">
    <property type="entry name" value="GNAT"/>
    <property type="match status" value="1"/>
</dbReference>
<evidence type="ECO:0000259" key="1">
    <source>
        <dbReference type="PROSITE" id="PS51186"/>
    </source>
</evidence>
<proteinExistence type="predicted"/>
<dbReference type="EMBL" id="FQXG01000009">
    <property type="protein sequence ID" value="SHI19636.1"/>
    <property type="molecule type" value="Genomic_DNA"/>
</dbReference>
<protein>
    <submittedName>
        <fullName evidence="2">Protein N-acetyltransferase, RimJ/RimL family</fullName>
    </submittedName>
</protein>
<dbReference type="AlphaFoldDB" id="A0A1M5Z5V4"/>
<dbReference type="InterPro" id="IPR051531">
    <property type="entry name" value="N-acetyltransferase"/>
</dbReference>
<reference evidence="2 3" key="1">
    <citation type="submission" date="2016-11" db="EMBL/GenBank/DDBJ databases">
        <authorList>
            <person name="Jaros S."/>
            <person name="Januszkiewicz K."/>
            <person name="Wedrychowicz H."/>
        </authorList>
    </citation>
    <scope>NUCLEOTIDE SEQUENCE [LARGE SCALE GENOMIC DNA]</scope>
    <source>
        <strain evidence="2 3">DSM 16917</strain>
    </source>
</reference>
<name>A0A1M5Z5V4_9GAMM</name>
<feature type="domain" description="N-acetyltransferase" evidence="1">
    <location>
        <begin position="35"/>
        <end position="166"/>
    </location>
</feature>
<dbReference type="PANTHER" id="PTHR43792">
    <property type="entry name" value="GNAT FAMILY, PUTATIVE (AFU_ORTHOLOGUE AFUA_3G00765)-RELATED-RELATED"/>
    <property type="match status" value="1"/>
</dbReference>
<dbReference type="InterPro" id="IPR016181">
    <property type="entry name" value="Acyl_CoA_acyltransferase"/>
</dbReference>
<dbReference type="CDD" id="cd04301">
    <property type="entry name" value="NAT_SF"/>
    <property type="match status" value="1"/>
</dbReference>
<organism evidence="2 3">
    <name type="scientific">Ferrimonas marina</name>
    <dbReference type="NCBI Taxonomy" id="299255"/>
    <lineage>
        <taxon>Bacteria</taxon>
        <taxon>Pseudomonadati</taxon>
        <taxon>Pseudomonadota</taxon>
        <taxon>Gammaproteobacteria</taxon>
        <taxon>Alteromonadales</taxon>
        <taxon>Ferrimonadaceae</taxon>
        <taxon>Ferrimonas</taxon>
    </lineage>
</organism>
<accession>A0A1M5Z5V4</accession>
<dbReference type="OrthoDB" id="6293260at2"/>
<sequence>MNERAQRDSPVTTQRLSLTRWSSADAPAQPELFEQVVTVLQPEVVAELPPTFHGVTSPEQARQWLAQQSQQSDLYLVRQEGRLIGFVLLHRQGDGGHLGYLLAKSAWGQGLAFEMLQGLLPHYQGQLRWIEAGVAEDNLASIRLLQRLGFDRLSDGAMQRYRLNLAEDGR</sequence>
<dbReference type="PANTHER" id="PTHR43792:SF1">
    <property type="entry name" value="N-ACETYLTRANSFERASE DOMAIN-CONTAINING PROTEIN"/>
    <property type="match status" value="1"/>
</dbReference>
<evidence type="ECO:0000313" key="2">
    <source>
        <dbReference type="EMBL" id="SHI19636.1"/>
    </source>
</evidence>
<evidence type="ECO:0000313" key="3">
    <source>
        <dbReference type="Proteomes" id="UP000184268"/>
    </source>
</evidence>